<evidence type="ECO:0000313" key="2">
    <source>
        <dbReference type="EMBL" id="RTQ31854.1"/>
    </source>
</evidence>
<keyword evidence="3" id="KW-1185">Reference proteome</keyword>
<feature type="transmembrane region" description="Helical" evidence="1">
    <location>
        <begin position="82"/>
        <end position="104"/>
    </location>
</feature>
<feature type="transmembrane region" description="Helical" evidence="1">
    <location>
        <begin position="110"/>
        <end position="126"/>
    </location>
</feature>
<dbReference type="OrthoDB" id="6006993at2"/>
<keyword evidence="1" id="KW-0472">Membrane</keyword>
<dbReference type="AlphaFoldDB" id="A0A431TH47"/>
<evidence type="ECO:0000313" key="3">
    <source>
        <dbReference type="Proteomes" id="UP000267418"/>
    </source>
</evidence>
<proteinExistence type="predicted"/>
<gene>
    <name evidence="2" type="ORF">EJP69_24760</name>
</gene>
<keyword evidence="1" id="KW-1133">Transmembrane helix</keyword>
<dbReference type="EMBL" id="RXOE01000008">
    <property type="protein sequence ID" value="RTQ31854.1"/>
    <property type="molecule type" value="Genomic_DNA"/>
</dbReference>
<keyword evidence="1" id="KW-0812">Transmembrane</keyword>
<dbReference type="Proteomes" id="UP000267418">
    <property type="component" value="Unassembled WGS sequence"/>
</dbReference>
<evidence type="ECO:0000256" key="1">
    <source>
        <dbReference type="SAM" id="Phobius"/>
    </source>
</evidence>
<feature type="transmembrane region" description="Helical" evidence="1">
    <location>
        <begin position="35"/>
        <end position="55"/>
    </location>
</feature>
<sequence>MNGHKIICGSLAGACVAGAAGLLLAQRDPVGQAANMFFAGVCILLAFVFVWMGWWDDAVNDNAEPGRIERVVATTWLWMRRVLCWSAALVFLGMAVSMILNGVVLEHMPVFLIVLALGGMSLWVGLKGGGQVQSMGDDAAVHAERRKRYGWWF</sequence>
<comment type="caution">
    <text evidence="2">The sequence shown here is derived from an EMBL/GenBank/DDBJ whole genome shotgun (WGS) entry which is preliminary data.</text>
</comment>
<name>A0A431TH47_9BURK</name>
<accession>A0A431TH47</accession>
<dbReference type="RefSeq" id="WP_093303977.1">
    <property type="nucleotide sequence ID" value="NZ_RXOE01000008.1"/>
</dbReference>
<protein>
    <submittedName>
        <fullName evidence="2">Uncharacterized protein</fullName>
    </submittedName>
</protein>
<reference evidence="2 3" key="1">
    <citation type="submission" date="2018-12" db="EMBL/GenBank/DDBJ databases">
        <title>The genome of Variovorax gossypii DSM 100435.</title>
        <authorList>
            <person name="Gao J."/>
            <person name="Sun J."/>
        </authorList>
    </citation>
    <scope>NUCLEOTIDE SEQUENCE [LARGE SCALE GENOMIC DNA]</scope>
    <source>
        <strain evidence="2 3">DSM 100435</strain>
    </source>
</reference>
<organism evidence="2 3">
    <name type="scientific">Variovorax gossypii</name>
    <dbReference type="NCBI Taxonomy" id="1679495"/>
    <lineage>
        <taxon>Bacteria</taxon>
        <taxon>Pseudomonadati</taxon>
        <taxon>Pseudomonadota</taxon>
        <taxon>Betaproteobacteria</taxon>
        <taxon>Burkholderiales</taxon>
        <taxon>Comamonadaceae</taxon>
        <taxon>Variovorax</taxon>
    </lineage>
</organism>